<feature type="domain" description="Metallo-beta-lactamase" evidence="2">
    <location>
        <begin position="126"/>
        <end position="321"/>
    </location>
</feature>
<reference evidence="3 4" key="1">
    <citation type="submission" date="2019-08" db="EMBL/GenBank/DDBJ databases">
        <title>Ulvibacter marinistellae sp. nov., isolated from a starfish, Patiria pectinifera.</title>
        <authorList>
            <person name="Kawano K."/>
            <person name="Ushijima N."/>
            <person name="Kihara M."/>
            <person name="Itoh H."/>
        </authorList>
    </citation>
    <scope>NUCLEOTIDE SEQUENCE [LARGE SCALE GENOMIC DNA]</scope>
    <source>
        <strain evidence="3 4">KK4</strain>
    </source>
</reference>
<dbReference type="Proteomes" id="UP000326994">
    <property type="component" value="Unassembled WGS sequence"/>
</dbReference>
<proteinExistence type="predicted"/>
<dbReference type="AlphaFoldDB" id="A0A5J4FVU6"/>
<evidence type="ECO:0000259" key="2">
    <source>
        <dbReference type="Pfam" id="PF12706"/>
    </source>
</evidence>
<sequence length="374" mass="41834">MKKILKMILGIIATIIGLTVLIGVIFITTSKEFGAKPKGADLKRIALSENYKMGKFLNPTETNVDGNINYWKTLREYFTTGNKVPDWSIPVNKISAAEISALPDTITKVTWFGHSTLLLEMDGKKIFIDPMLGDVPAPHPLLGSKRFNDTLPLAIEDIPQLDAVIISHDHYDHLDYGSIKKLKDKVGHFYVPLGVGSHLKSWGITEVKITEMDWWQTTNVGGIQLTAAPARHFSGRGLTDRMKTQWSSWVIKGKKDNIYFSGDSGYGNHFKKIGDTYGPFDLAIMECGQYDEQWPLIHMMPEQTVQATIDANAKLMLPIHWGAFKLSLHSWQDPIERVTTAAHGKDIKVTTPIIGEPVIIGSRAPNATWWVKNK</sequence>
<dbReference type="SUPFAM" id="SSF56281">
    <property type="entry name" value="Metallo-hydrolase/oxidoreductase"/>
    <property type="match status" value="1"/>
</dbReference>
<dbReference type="PIRSF" id="PIRSF038896">
    <property type="entry name" value="NAPE-PLD"/>
    <property type="match status" value="1"/>
</dbReference>
<dbReference type="GO" id="GO:0005737">
    <property type="term" value="C:cytoplasm"/>
    <property type="evidence" value="ECO:0007669"/>
    <property type="project" value="TreeGrafter"/>
</dbReference>
<dbReference type="GO" id="GO:0070290">
    <property type="term" value="F:N-acylphosphatidylethanolamine-specific phospholipase D activity"/>
    <property type="evidence" value="ECO:0007669"/>
    <property type="project" value="InterPro"/>
</dbReference>
<keyword evidence="1" id="KW-0812">Transmembrane</keyword>
<keyword evidence="4" id="KW-1185">Reference proteome</keyword>
<keyword evidence="1" id="KW-0472">Membrane</keyword>
<dbReference type="InterPro" id="IPR036866">
    <property type="entry name" value="RibonucZ/Hydroxyglut_hydro"/>
</dbReference>
<dbReference type="PANTHER" id="PTHR15032">
    <property type="entry name" value="N-ACYL-PHOSPHATIDYLETHANOLAMINE-HYDROLYZING PHOSPHOLIPASE D"/>
    <property type="match status" value="1"/>
</dbReference>
<name>A0A5J4FVU6_9FLAO</name>
<gene>
    <name evidence="3" type="ORF">ULMS_15710</name>
</gene>
<dbReference type="PANTHER" id="PTHR15032:SF4">
    <property type="entry name" value="N-ACYL-PHOSPHATIDYLETHANOLAMINE-HYDROLYZING PHOSPHOLIPASE D"/>
    <property type="match status" value="1"/>
</dbReference>
<evidence type="ECO:0000313" key="4">
    <source>
        <dbReference type="Proteomes" id="UP000326994"/>
    </source>
</evidence>
<organism evidence="3 4">
    <name type="scientific">Patiriisocius marinistellae</name>
    <dbReference type="NCBI Taxonomy" id="2494560"/>
    <lineage>
        <taxon>Bacteria</taxon>
        <taxon>Pseudomonadati</taxon>
        <taxon>Bacteroidota</taxon>
        <taxon>Flavobacteriia</taxon>
        <taxon>Flavobacteriales</taxon>
        <taxon>Flavobacteriaceae</taxon>
        <taxon>Patiriisocius</taxon>
    </lineage>
</organism>
<accession>A0A5J4FVU6</accession>
<dbReference type="InterPro" id="IPR024884">
    <property type="entry name" value="NAPE-PLD"/>
</dbReference>
<dbReference type="Pfam" id="PF12706">
    <property type="entry name" value="Lactamase_B_2"/>
    <property type="match status" value="1"/>
</dbReference>
<feature type="transmembrane region" description="Helical" evidence="1">
    <location>
        <begin position="7"/>
        <end position="27"/>
    </location>
</feature>
<evidence type="ECO:0000313" key="3">
    <source>
        <dbReference type="EMBL" id="GEQ86063.1"/>
    </source>
</evidence>
<keyword evidence="1" id="KW-1133">Transmembrane helix</keyword>
<dbReference type="InterPro" id="IPR001279">
    <property type="entry name" value="Metallo-B-lactamas"/>
</dbReference>
<dbReference type="EMBL" id="BKCF01000002">
    <property type="protein sequence ID" value="GEQ86063.1"/>
    <property type="molecule type" value="Genomic_DNA"/>
</dbReference>
<protein>
    <recommendedName>
        <fullName evidence="2">Metallo-beta-lactamase domain-containing protein</fullName>
    </recommendedName>
</protein>
<dbReference type="GO" id="GO:0008270">
    <property type="term" value="F:zinc ion binding"/>
    <property type="evidence" value="ECO:0007669"/>
    <property type="project" value="InterPro"/>
</dbReference>
<comment type="caution">
    <text evidence="3">The sequence shown here is derived from an EMBL/GenBank/DDBJ whole genome shotgun (WGS) entry which is preliminary data.</text>
</comment>
<dbReference type="Gene3D" id="3.60.15.10">
    <property type="entry name" value="Ribonuclease Z/Hydroxyacylglutathione hydrolase-like"/>
    <property type="match status" value="1"/>
</dbReference>
<evidence type="ECO:0000256" key="1">
    <source>
        <dbReference type="SAM" id="Phobius"/>
    </source>
</evidence>